<evidence type="ECO:0000313" key="4">
    <source>
        <dbReference type="Proteomes" id="UP000008068"/>
    </source>
</evidence>
<feature type="compositionally biased region" description="Polar residues" evidence="2">
    <location>
        <begin position="572"/>
        <end position="592"/>
    </location>
</feature>
<feature type="compositionally biased region" description="Polar residues" evidence="2">
    <location>
        <begin position="191"/>
        <end position="206"/>
    </location>
</feature>
<feature type="region of interest" description="Disordered" evidence="2">
    <location>
        <begin position="92"/>
        <end position="236"/>
    </location>
</feature>
<name>G0P4L0_CAEBE</name>
<feature type="compositionally biased region" description="Basic and acidic residues" evidence="2">
    <location>
        <begin position="560"/>
        <end position="570"/>
    </location>
</feature>
<feature type="coiled-coil region" evidence="1">
    <location>
        <begin position="1045"/>
        <end position="1090"/>
    </location>
</feature>
<feature type="compositionally biased region" description="Polar residues" evidence="2">
    <location>
        <begin position="97"/>
        <end position="110"/>
    </location>
</feature>
<sequence length="1117" mass="124442">MDAQSNSSKQDSSDRPSDTPNPSFEPRRMTVMQSALAPFAQLRSIQQQYGSVIAQERAQFEAEQRGRFALFCGPMTAQGVPCSTKDLDNFTAKAQKDTSSSNQTPGTSVRLTRFEEEYNARRLVAAREGPSSSHLPMAMQHPESTQDQDDLASEEDVQVQAKVDIQAQASKQKRSLTRAPSQAQAQNQSSLKNPENPASTEKQANEAQEDTSRSSETDKAKAAPESQPSTQTSSQTFQKVQAQITLMGIHMAKLLSDKWNIIYPHHHLELSSEYKARVESFADSNGVKLKDLVITPLRFYKSQAGAQAYYEALYDQYLQSVAPAVVQDKVDLQAQPSKRTESLAQAPSQNQAQNQSSSEGTEEPAPTRTQDTDTAQTQDTSVRMGYPFPTQNTGELSAVQKYYARKRAEQKTRDLAFVNAYVTIMEVSQAKLQATNWDKYNPNIWAHIKTNFEKSMEEFANYHGVDPKAVGINSIDFAKSQADAQAQYEALLSGAKVTVKLHAAVLTGAEIWKFEKAFSQFLTRKRYESAVQLVTDVLSLMEGKATSGFSSPDQAQSSSEKTENPAKVDHQAQPTKQTETLTQAPSQDQPLTKNPVPVHVTAQTTCQPTAQARTQGNIPAQTQKDISQPSANTQDAPKAQPPAQAPIQTQPLAKTQNPPQAKSKTPHPKLTFVQAHVKTCELDLAKLQAENWAKYNPSIWARIKTNFEQSMEEFASFEGVDPQDVVINPVPFANSQAEAQTQYELLYRASLAQEAGRSKIVAEQSAPKITSPKGCLAQDNLPNQIEKEAQDKIRLANKEIESLKKELAETRASQDQALKEFNAKSEKTRLEHLQQVDYFQRKITTGQVENQLLKTKLSKEESNSIHLRASLEKSEKEVERLREALKAKSEQKVRVPLPLETAQLPVQAKKTVQAQEDNEEKSKAIATLSKLENAIQAAVRASWKAKADEKAKAEAEEKAKIEAKAQIYAEAYVKAKYEAKAKAKAEAEAKNKAQSGPLCCPQSCSSTDPLPKAQNASEAVTPAQLQIQRLQSFIDKFTKSYHDSAENYLEQIRCLEYDIQELTEETDYKIEALKREVDEKDDKILELQKELWKVIDERQEARLDAEKFAMQLCTNNW</sequence>
<organism evidence="4">
    <name type="scientific">Caenorhabditis brenneri</name>
    <name type="common">Nematode worm</name>
    <dbReference type="NCBI Taxonomy" id="135651"/>
    <lineage>
        <taxon>Eukaryota</taxon>
        <taxon>Metazoa</taxon>
        <taxon>Ecdysozoa</taxon>
        <taxon>Nematoda</taxon>
        <taxon>Chromadorea</taxon>
        <taxon>Rhabditida</taxon>
        <taxon>Rhabditina</taxon>
        <taxon>Rhabditomorpha</taxon>
        <taxon>Rhabditoidea</taxon>
        <taxon>Rhabditidae</taxon>
        <taxon>Peloderinae</taxon>
        <taxon>Caenorhabditis</taxon>
    </lineage>
</organism>
<keyword evidence="1" id="KW-0175">Coiled coil</keyword>
<feature type="compositionally biased region" description="Low complexity" evidence="2">
    <location>
        <begin position="226"/>
        <end position="236"/>
    </location>
</feature>
<feature type="compositionally biased region" description="Low complexity" evidence="2">
    <location>
        <begin position="367"/>
        <end position="380"/>
    </location>
</feature>
<feature type="region of interest" description="Disordered" evidence="2">
    <location>
        <begin position="1"/>
        <end position="28"/>
    </location>
</feature>
<dbReference type="PANTHER" id="PTHR34403:SF16">
    <property type="entry name" value="GLYCINE, ALANINE AND ASPARAGINE-RICH PROTEIN-LIKE"/>
    <property type="match status" value="1"/>
</dbReference>
<dbReference type="InterPro" id="IPR050972">
    <property type="entry name" value="SDr-like"/>
</dbReference>
<feature type="compositionally biased region" description="Basic and acidic residues" evidence="2">
    <location>
        <begin position="210"/>
        <end position="222"/>
    </location>
</feature>
<dbReference type="HOGENOM" id="CLU_009312_0_0_1"/>
<feature type="compositionally biased region" description="Low complexity" evidence="2">
    <location>
        <begin position="179"/>
        <end position="190"/>
    </location>
</feature>
<dbReference type="AlphaFoldDB" id="G0P4L0"/>
<protein>
    <submittedName>
        <fullName evidence="3">Uncharacterized protein</fullName>
    </submittedName>
</protein>
<evidence type="ECO:0000256" key="2">
    <source>
        <dbReference type="SAM" id="MobiDB-lite"/>
    </source>
</evidence>
<gene>
    <name evidence="3" type="ORF">CAEBREN_17841</name>
</gene>
<feature type="region of interest" description="Disordered" evidence="2">
    <location>
        <begin position="545"/>
        <end position="595"/>
    </location>
</feature>
<proteinExistence type="predicted"/>
<evidence type="ECO:0000256" key="1">
    <source>
        <dbReference type="SAM" id="Coils"/>
    </source>
</evidence>
<feature type="compositionally biased region" description="Low complexity" evidence="2">
    <location>
        <begin position="342"/>
        <end position="358"/>
    </location>
</feature>
<feature type="region of interest" description="Disordered" evidence="2">
    <location>
        <begin position="336"/>
        <end position="392"/>
    </location>
</feature>
<feature type="coiled-coil region" evidence="1">
    <location>
        <begin position="864"/>
        <end position="966"/>
    </location>
</feature>
<dbReference type="Proteomes" id="UP000008068">
    <property type="component" value="Unassembled WGS sequence"/>
</dbReference>
<feature type="compositionally biased region" description="Polar residues" evidence="2">
    <location>
        <begin position="616"/>
        <end position="633"/>
    </location>
</feature>
<accession>G0P4L0</accession>
<feature type="compositionally biased region" description="Acidic residues" evidence="2">
    <location>
        <begin position="146"/>
        <end position="157"/>
    </location>
</feature>
<feature type="region of interest" description="Disordered" evidence="2">
    <location>
        <begin position="608"/>
        <end position="645"/>
    </location>
</feature>
<feature type="compositionally biased region" description="Polar residues" evidence="2">
    <location>
        <begin position="547"/>
        <end position="559"/>
    </location>
</feature>
<dbReference type="InParanoid" id="G0P4L0"/>
<evidence type="ECO:0000313" key="3">
    <source>
        <dbReference type="EMBL" id="EGT44777.1"/>
    </source>
</evidence>
<dbReference type="EMBL" id="GL380065">
    <property type="protein sequence ID" value="EGT44777.1"/>
    <property type="molecule type" value="Genomic_DNA"/>
</dbReference>
<dbReference type="PANTHER" id="PTHR34403">
    <property type="entry name" value="TOL-PAL SYSTEM PROTEIN TOLA"/>
    <property type="match status" value="1"/>
</dbReference>
<feature type="compositionally biased region" description="Polar residues" evidence="2">
    <location>
        <begin position="1"/>
        <end position="10"/>
    </location>
</feature>
<keyword evidence="4" id="KW-1185">Reference proteome</keyword>
<feature type="coiled-coil region" evidence="1">
    <location>
        <begin position="786"/>
        <end position="820"/>
    </location>
</feature>
<reference evidence="4" key="1">
    <citation type="submission" date="2011-07" db="EMBL/GenBank/DDBJ databases">
        <authorList>
            <consortium name="Caenorhabditis brenneri Sequencing and Analysis Consortium"/>
            <person name="Wilson R.K."/>
        </authorList>
    </citation>
    <scope>NUCLEOTIDE SEQUENCE [LARGE SCALE GENOMIC DNA]</scope>
    <source>
        <strain evidence="4">PB2801</strain>
    </source>
</reference>